<dbReference type="OrthoDB" id="9807426at2"/>
<dbReference type="Pfam" id="PF13549">
    <property type="entry name" value="ATP-grasp_5"/>
    <property type="match status" value="1"/>
</dbReference>
<keyword evidence="3 6" id="KW-0547">Nucleotide-binding</keyword>
<dbReference type="InterPro" id="IPR013815">
    <property type="entry name" value="ATP_grasp_subdomain_1"/>
</dbReference>
<dbReference type="GO" id="GO:0016747">
    <property type="term" value="F:acyltransferase activity, transferring groups other than amino-acyl groups"/>
    <property type="evidence" value="ECO:0007669"/>
    <property type="project" value="InterPro"/>
</dbReference>
<dbReference type="EMBL" id="JFKA01000016">
    <property type="protein sequence ID" value="OSQ35614.1"/>
    <property type="molecule type" value="Genomic_DNA"/>
</dbReference>
<proteinExistence type="inferred from homology"/>
<sequence length="899" mass="98052">MSTVNLEHLFKPSSVAVIGASNRPHSVGQVIMRNLLAGGFDGPIMPVNPRSQSIGGVLAYPDVENLPVVPELAVICVPPAAVIPVMECLDRKGCKAAIVLTAGLGSTPHDETRSVKQMMLEIATRNKMRLLGPNCLGLMVPPIGLNASFSHQSASKGKIAFVSQSGALCTAVLDWAAARGVGFSHFVSLGECDDVDFGDVIDYLGSDPDTRAIMLYIESIHERRSFISAARAASRNKPILCIKSGRFAEGAAAAASHTGALAGADDVFDAAIKRAGVLRVYTIAEMFSAAETLSRMRPFRGDKLGIITNGGGIGVLAVDALIERHGHLAHLEQSTIDNLNSVLPDTWSHANPVDIIGDAPGERYAKSIDMVLADPNIDSLLVMHAPTAITDPVEVARGVIEQVKTSKKNILTNWVGEATVAPARVLFNEAGLPTYNTPEQAVAAFQHMVNYRKLQDLLMETPPSVPQDFTPEIDKARGIIHLAIHSGRTMLTEPEAKAVLDCYGINTVKTLSVETTEEAVATAEKIGFPIALKILSDDISHKSDVGGVVLNLESGEEVHRAATKMLKNIGKQFPDARLRGFTVQEMVKRQNARELIVGMTTDPIFGPVILFGHGGVEVEVVRDRAMALPPLNMKLARELVEGTRIYNLLKGYRDVPPVNLEELYMTLVRLSQLVVHLGEVVELDMNPLLIDQKGVIALDARIKVTPKVVSDDKRLAIHPYPRHLKQEIVLEDGTKYMLRPIKPEDEPAHYAFMSKLTPEDIHFRFFGSVRELPHSEMARQTQLDYDRAMAFVATVPNGTSQGDIHGIVQVAIDPNNEHAEYAVMVRSDIKGRGLGRILMEKMIEFCRAKGVATFIGQVLPNNRRMLTLCEKLGFTRKYLEDEEVFEVTLPLDQPTKPHA</sequence>
<dbReference type="PANTHER" id="PTHR43334">
    <property type="entry name" value="ACETATE--COA LIGASE [ADP-FORMING]"/>
    <property type="match status" value="1"/>
</dbReference>
<accession>A0A1Y2KVU9</accession>
<evidence type="ECO:0000256" key="6">
    <source>
        <dbReference type="PROSITE-ProRule" id="PRU00409"/>
    </source>
</evidence>
<organism evidence="9 10">
    <name type="scientific">Thalassospira mesophila</name>
    <dbReference type="NCBI Taxonomy" id="1293891"/>
    <lineage>
        <taxon>Bacteria</taxon>
        <taxon>Pseudomonadati</taxon>
        <taxon>Pseudomonadota</taxon>
        <taxon>Alphaproteobacteria</taxon>
        <taxon>Rhodospirillales</taxon>
        <taxon>Thalassospiraceae</taxon>
        <taxon>Thalassospira</taxon>
    </lineage>
</organism>
<evidence type="ECO:0000256" key="5">
    <source>
        <dbReference type="ARBA" id="ARBA00060888"/>
    </source>
</evidence>
<dbReference type="SUPFAM" id="SSF52210">
    <property type="entry name" value="Succinyl-CoA synthetase domains"/>
    <property type="match status" value="2"/>
</dbReference>
<feature type="domain" description="N-acetyltransferase" evidence="8">
    <location>
        <begin position="736"/>
        <end position="892"/>
    </location>
</feature>
<dbReference type="STRING" id="1293891.TMES_20390"/>
<dbReference type="InterPro" id="IPR016181">
    <property type="entry name" value="Acyl_CoA_acyltransferase"/>
</dbReference>
<dbReference type="InterPro" id="IPR000182">
    <property type="entry name" value="GNAT_dom"/>
</dbReference>
<keyword evidence="9" id="KW-0808">Transferase</keyword>
<dbReference type="Pfam" id="PF13607">
    <property type="entry name" value="Succ_CoA_lig"/>
    <property type="match status" value="1"/>
</dbReference>
<evidence type="ECO:0000256" key="4">
    <source>
        <dbReference type="ARBA" id="ARBA00022840"/>
    </source>
</evidence>
<dbReference type="SUPFAM" id="SSF55729">
    <property type="entry name" value="Acyl-CoA N-acyltransferases (Nat)"/>
    <property type="match status" value="1"/>
</dbReference>
<dbReference type="GO" id="GO:0006099">
    <property type="term" value="P:tricarboxylic acid cycle"/>
    <property type="evidence" value="ECO:0007669"/>
    <property type="project" value="UniProtKB-KW"/>
</dbReference>
<keyword evidence="10" id="KW-1185">Reference proteome</keyword>
<comment type="caution">
    <text evidence="9">The sequence shown here is derived from an EMBL/GenBank/DDBJ whole genome shotgun (WGS) entry which is preliminary data.</text>
</comment>
<dbReference type="Pfam" id="PF19045">
    <property type="entry name" value="Ligase_CoA_2"/>
    <property type="match status" value="1"/>
</dbReference>
<dbReference type="FunFam" id="3.30.1490.20:FF:000020">
    <property type="entry name" value="Protein lysine acetyltransferase"/>
    <property type="match status" value="1"/>
</dbReference>
<evidence type="ECO:0000256" key="2">
    <source>
        <dbReference type="ARBA" id="ARBA00022598"/>
    </source>
</evidence>
<keyword evidence="2" id="KW-0436">Ligase</keyword>
<comment type="similarity">
    <text evidence="5">In the N-terminal section; belongs to the acetate CoA ligase alpha subunit family.</text>
</comment>
<gene>
    <name evidence="9" type="ORF">TMES_20390</name>
</gene>
<dbReference type="Gene3D" id="3.40.630.30">
    <property type="match status" value="1"/>
</dbReference>
<dbReference type="PANTHER" id="PTHR43334:SF1">
    <property type="entry name" value="3-HYDROXYPROPIONATE--COA LIGASE [ADP-FORMING]"/>
    <property type="match status" value="1"/>
</dbReference>
<feature type="domain" description="ATP-grasp" evidence="7">
    <location>
        <begin position="497"/>
        <end position="533"/>
    </location>
</feature>
<dbReference type="RefSeq" id="WP_085586063.1">
    <property type="nucleotide sequence ID" value="NZ_JFKA01000016.1"/>
</dbReference>
<dbReference type="SMART" id="SM00881">
    <property type="entry name" value="CoA_binding"/>
    <property type="match status" value="1"/>
</dbReference>
<dbReference type="InterPro" id="IPR016102">
    <property type="entry name" value="Succinyl-CoA_synth-like"/>
</dbReference>
<dbReference type="PROSITE" id="PS50975">
    <property type="entry name" value="ATP_GRASP"/>
    <property type="match status" value="1"/>
</dbReference>
<evidence type="ECO:0000313" key="9">
    <source>
        <dbReference type="EMBL" id="OSQ35614.1"/>
    </source>
</evidence>
<dbReference type="Gene3D" id="3.30.1490.20">
    <property type="entry name" value="ATP-grasp fold, A domain"/>
    <property type="match status" value="1"/>
</dbReference>
<dbReference type="InterPro" id="IPR036291">
    <property type="entry name" value="NAD(P)-bd_dom_sf"/>
</dbReference>
<dbReference type="GO" id="GO:0043758">
    <property type="term" value="F:acetate-CoA ligase (ADP-forming) activity"/>
    <property type="evidence" value="ECO:0007669"/>
    <property type="project" value="InterPro"/>
</dbReference>
<evidence type="ECO:0000313" key="10">
    <source>
        <dbReference type="Proteomes" id="UP000193391"/>
    </source>
</evidence>
<dbReference type="InterPro" id="IPR043938">
    <property type="entry name" value="Ligase_CoA_dom"/>
</dbReference>
<dbReference type="AlphaFoldDB" id="A0A1Y2KVU9"/>
<evidence type="ECO:0000256" key="3">
    <source>
        <dbReference type="ARBA" id="ARBA00022741"/>
    </source>
</evidence>
<dbReference type="InterPro" id="IPR003781">
    <property type="entry name" value="CoA-bd"/>
</dbReference>
<dbReference type="InterPro" id="IPR051538">
    <property type="entry name" value="Acyl-CoA_Synth/Transferase"/>
</dbReference>
<dbReference type="SUPFAM" id="SSF51735">
    <property type="entry name" value="NAD(P)-binding Rossmann-fold domains"/>
    <property type="match status" value="1"/>
</dbReference>
<reference evidence="9 10" key="1">
    <citation type="submission" date="2014-03" db="EMBL/GenBank/DDBJ databases">
        <title>The draft genome sequence of Thalassospira mesophila JCM 18969.</title>
        <authorList>
            <person name="Lai Q."/>
            <person name="Shao Z."/>
        </authorList>
    </citation>
    <scope>NUCLEOTIDE SEQUENCE [LARGE SCALE GENOMIC DNA]</scope>
    <source>
        <strain evidence="9 10">JCM 18969</strain>
    </source>
</reference>
<dbReference type="Gene3D" id="3.30.470.20">
    <property type="entry name" value="ATP-grasp fold, B domain"/>
    <property type="match status" value="1"/>
</dbReference>
<protein>
    <submittedName>
        <fullName evidence="9">GCN5 family acetyltransferase</fullName>
    </submittedName>
</protein>
<evidence type="ECO:0000259" key="7">
    <source>
        <dbReference type="PROSITE" id="PS50975"/>
    </source>
</evidence>
<dbReference type="Proteomes" id="UP000193391">
    <property type="component" value="Unassembled WGS sequence"/>
</dbReference>
<dbReference type="GO" id="GO:0046872">
    <property type="term" value="F:metal ion binding"/>
    <property type="evidence" value="ECO:0007669"/>
    <property type="project" value="InterPro"/>
</dbReference>
<dbReference type="SUPFAM" id="SSF56059">
    <property type="entry name" value="Glutathione synthetase ATP-binding domain-like"/>
    <property type="match status" value="1"/>
</dbReference>
<keyword evidence="1" id="KW-0816">Tricarboxylic acid cycle</keyword>
<name>A0A1Y2KVU9_9PROT</name>
<dbReference type="Pfam" id="PF00583">
    <property type="entry name" value="Acetyltransf_1"/>
    <property type="match status" value="1"/>
</dbReference>
<dbReference type="InterPro" id="IPR011761">
    <property type="entry name" value="ATP-grasp"/>
</dbReference>
<dbReference type="PROSITE" id="PS51186">
    <property type="entry name" value="GNAT"/>
    <property type="match status" value="1"/>
</dbReference>
<evidence type="ECO:0000259" key="8">
    <source>
        <dbReference type="PROSITE" id="PS51186"/>
    </source>
</evidence>
<dbReference type="GO" id="GO:0005524">
    <property type="term" value="F:ATP binding"/>
    <property type="evidence" value="ECO:0007669"/>
    <property type="project" value="UniProtKB-UniRule"/>
</dbReference>
<evidence type="ECO:0000256" key="1">
    <source>
        <dbReference type="ARBA" id="ARBA00022532"/>
    </source>
</evidence>
<dbReference type="InterPro" id="IPR032875">
    <property type="entry name" value="Succ_CoA_lig_flav_dom"/>
</dbReference>
<dbReference type="Pfam" id="PF13380">
    <property type="entry name" value="CoA_binding_2"/>
    <property type="match status" value="1"/>
</dbReference>
<dbReference type="CDD" id="cd04301">
    <property type="entry name" value="NAT_SF"/>
    <property type="match status" value="1"/>
</dbReference>
<dbReference type="Gene3D" id="3.40.50.261">
    <property type="entry name" value="Succinyl-CoA synthetase domains"/>
    <property type="match status" value="2"/>
</dbReference>
<keyword evidence="4 6" id="KW-0067">ATP-binding</keyword>
<dbReference type="Gene3D" id="3.40.50.720">
    <property type="entry name" value="NAD(P)-binding Rossmann-like Domain"/>
    <property type="match status" value="1"/>
</dbReference>